<dbReference type="AlphaFoldDB" id="A0A8T0GL29"/>
<organism evidence="4 5">
    <name type="scientific">Ceratodon purpureus</name>
    <name type="common">Fire moss</name>
    <name type="synonym">Dicranum purpureum</name>
    <dbReference type="NCBI Taxonomy" id="3225"/>
    <lineage>
        <taxon>Eukaryota</taxon>
        <taxon>Viridiplantae</taxon>
        <taxon>Streptophyta</taxon>
        <taxon>Embryophyta</taxon>
        <taxon>Bryophyta</taxon>
        <taxon>Bryophytina</taxon>
        <taxon>Bryopsida</taxon>
        <taxon>Dicranidae</taxon>
        <taxon>Pseudoditrichales</taxon>
        <taxon>Ditrichaceae</taxon>
        <taxon>Ceratodon</taxon>
    </lineage>
</organism>
<dbReference type="InterPro" id="IPR004993">
    <property type="entry name" value="GH3"/>
</dbReference>
<comment type="caution">
    <text evidence="4">The sequence shown here is derived from an EMBL/GenBank/DDBJ whole genome shotgun (WGS) entry which is preliminary data.</text>
</comment>
<dbReference type="Proteomes" id="UP000822688">
    <property type="component" value="Chromosome 10"/>
</dbReference>
<dbReference type="GO" id="GO:0005737">
    <property type="term" value="C:cytoplasm"/>
    <property type="evidence" value="ECO:0007669"/>
    <property type="project" value="TreeGrafter"/>
</dbReference>
<evidence type="ECO:0000259" key="2">
    <source>
        <dbReference type="Pfam" id="PF23571"/>
    </source>
</evidence>
<sequence>MAAVGAGSVESPFFDIPGTDEEVMEDFERITRNAREVQLETLRKILERNRDVEYLQRHGLDRRTDEGSFKACLPVITFAAIQDEVERIADGDLGPVLCAEPVMSFALSSGTSGGKSKMIPRTEWSRQQIIKAGKITSLFRRRAFPRKRDSDKPVVMMFGYAGRQFETKSGLKAGAGTTNAYRSAGFRNSKFTPFEMASPFDVVLGYDVAQQMYCHLLCGLYRSQEVEQVGAIFAYMIVEPFRLLERVWRDICTDIREGTVNERVSDPEIRAAVEEILSPNPELADFIECECAKGWSGIIERLFPNVLYIISNFSGSMLPYVAPMRHYAGSLPLMNGAYGSSECWIAANLDCPGLADSASYTIFPDLAYFEFISVNRDSAGSEFVEDSENNIVGLTDVKVGQEYEIVLTTNAGLYRYRQGDILRVTGFYNSTPKVAFVCRKNVVLSVNTDKTDEEELQLVVEKASQQLKEANMELLEFSSYADHDSQPGHYVIFWELRSHEHLDMGLLEECCTVLDRSFNDPYMRGRAALTIGPLELAIVKEGAFARLMHQFVSDKGIGASQYKTQRCVTNPASLKILKDETIVTIRSQEFPKELLAAWHPSAKIA</sequence>
<dbReference type="EMBL" id="CM026431">
    <property type="protein sequence ID" value="KAG0558899.1"/>
    <property type="molecule type" value="Genomic_DNA"/>
</dbReference>
<proteinExistence type="inferred from homology"/>
<name>A0A8T0GL29_CERPU</name>
<evidence type="ECO:0000259" key="3">
    <source>
        <dbReference type="Pfam" id="PF23572"/>
    </source>
</evidence>
<dbReference type="PANTHER" id="PTHR31901">
    <property type="entry name" value="GH3 DOMAIN-CONTAINING PROTEIN"/>
    <property type="match status" value="1"/>
</dbReference>
<keyword evidence="5" id="KW-1185">Reference proteome</keyword>
<dbReference type="Pfam" id="PF23571">
    <property type="entry name" value="GH3_M"/>
    <property type="match status" value="1"/>
</dbReference>
<dbReference type="InterPro" id="IPR055378">
    <property type="entry name" value="GH3_C"/>
</dbReference>
<gene>
    <name evidence="4" type="ORF">KC19_10G063000</name>
</gene>
<accession>A0A8T0GL29</accession>
<comment type="similarity">
    <text evidence="1">Belongs to the IAA-amido conjugating enzyme family.</text>
</comment>
<protein>
    <submittedName>
        <fullName evidence="4">Uncharacterized protein</fullName>
    </submittedName>
</protein>
<evidence type="ECO:0000313" key="4">
    <source>
        <dbReference type="EMBL" id="KAG0558899.1"/>
    </source>
</evidence>
<feature type="domain" description="GH3 C-terminal" evidence="3">
    <location>
        <begin position="454"/>
        <end position="571"/>
    </location>
</feature>
<dbReference type="GO" id="GO:0016881">
    <property type="term" value="F:acid-amino acid ligase activity"/>
    <property type="evidence" value="ECO:0007669"/>
    <property type="project" value="TreeGrafter"/>
</dbReference>
<dbReference type="Pfam" id="PF03321">
    <property type="entry name" value="GH3"/>
    <property type="match status" value="1"/>
</dbReference>
<dbReference type="PANTHER" id="PTHR31901:SF48">
    <property type="entry name" value="INDOLE-3-ACETIC ACID-AMIDO SYNTHETASE GH3.10"/>
    <property type="match status" value="1"/>
</dbReference>
<dbReference type="Pfam" id="PF23572">
    <property type="entry name" value="GH3_C"/>
    <property type="match status" value="1"/>
</dbReference>
<dbReference type="InterPro" id="IPR055377">
    <property type="entry name" value="GH3_M"/>
</dbReference>
<evidence type="ECO:0000256" key="1">
    <source>
        <dbReference type="ARBA" id="ARBA00008068"/>
    </source>
</evidence>
<evidence type="ECO:0000313" key="5">
    <source>
        <dbReference type="Proteomes" id="UP000822688"/>
    </source>
</evidence>
<reference evidence="4" key="1">
    <citation type="submission" date="2020-06" db="EMBL/GenBank/DDBJ databases">
        <title>WGS assembly of Ceratodon purpureus strain R40.</title>
        <authorList>
            <person name="Carey S.B."/>
            <person name="Jenkins J."/>
            <person name="Shu S."/>
            <person name="Lovell J.T."/>
            <person name="Sreedasyam A."/>
            <person name="Maumus F."/>
            <person name="Tiley G.P."/>
            <person name="Fernandez-Pozo N."/>
            <person name="Barry K."/>
            <person name="Chen C."/>
            <person name="Wang M."/>
            <person name="Lipzen A."/>
            <person name="Daum C."/>
            <person name="Saski C.A."/>
            <person name="Payton A.C."/>
            <person name="Mcbreen J.C."/>
            <person name="Conrad R.E."/>
            <person name="Kollar L.M."/>
            <person name="Olsson S."/>
            <person name="Huttunen S."/>
            <person name="Landis J.B."/>
            <person name="Wickett N.J."/>
            <person name="Johnson M.G."/>
            <person name="Rensing S.A."/>
            <person name="Grimwood J."/>
            <person name="Schmutz J."/>
            <person name="Mcdaniel S.F."/>
        </authorList>
    </citation>
    <scope>NUCLEOTIDE SEQUENCE</scope>
    <source>
        <strain evidence="4">R40</strain>
    </source>
</reference>
<feature type="domain" description="GH3 middle" evidence="2">
    <location>
        <begin position="360"/>
        <end position="439"/>
    </location>
</feature>